<accession>A0A9Q8WL56</accession>
<keyword evidence="3" id="KW-1185">Reference proteome</keyword>
<sequence>MMGPPPIAWGVEATRPSFSHIPMNDSQRNVGARGTQKTCGNCRKIGRARHSRPSQAYIIAHDAAAICIKNLAENTSTLAYRKLSTDGGKSRGDIQATWSMKRGDWGKNGAL</sequence>
<proteinExistence type="predicted"/>
<feature type="region of interest" description="Disordered" evidence="1">
    <location>
        <begin position="17"/>
        <end position="37"/>
    </location>
</feature>
<dbReference type="AlphaFoldDB" id="A0A9Q8WL56"/>
<dbReference type="Proteomes" id="UP000830671">
    <property type="component" value="Chromosome 7"/>
</dbReference>
<organism evidence="2 3">
    <name type="scientific">Colletotrichum lupini</name>
    <dbReference type="NCBI Taxonomy" id="145971"/>
    <lineage>
        <taxon>Eukaryota</taxon>
        <taxon>Fungi</taxon>
        <taxon>Dikarya</taxon>
        <taxon>Ascomycota</taxon>
        <taxon>Pezizomycotina</taxon>
        <taxon>Sordariomycetes</taxon>
        <taxon>Hypocreomycetidae</taxon>
        <taxon>Glomerellales</taxon>
        <taxon>Glomerellaceae</taxon>
        <taxon>Colletotrichum</taxon>
        <taxon>Colletotrichum acutatum species complex</taxon>
    </lineage>
</organism>
<dbReference type="GeneID" id="73347110"/>
<evidence type="ECO:0000313" key="3">
    <source>
        <dbReference type="Proteomes" id="UP000830671"/>
    </source>
</evidence>
<evidence type="ECO:0000313" key="2">
    <source>
        <dbReference type="EMBL" id="UQC87638.1"/>
    </source>
</evidence>
<gene>
    <name evidence="2" type="ORF">CLUP02_13156</name>
</gene>
<feature type="compositionally biased region" description="Polar residues" evidence="1">
    <location>
        <begin position="24"/>
        <end position="37"/>
    </location>
</feature>
<dbReference type="KEGG" id="clup:CLUP02_13156"/>
<evidence type="ECO:0000256" key="1">
    <source>
        <dbReference type="SAM" id="MobiDB-lite"/>
    </source>
</evidence>
<dbReference type="RefSeq" id="XP_049149246.1">
    <property type="nucleotide sequence ID" value="XM_049292100.1"/>
</dbReference>
<name>A0A9Q8WL56_9PEZI</name>
<dbReference type="EMBL" id="CP019479">
    <property type="protein sequence ID" value="UQC87638.1"/>
    <property type="molecule type" value="Genomic_DNA"/>
</dbReference>
<reference evidence="2" key="1">
    <citation type="journal article" date="2021" name="Mol. Plant Microbe Interact.">
        <title>Complete Genome Sequence of the Plant-Pathogenic Fungus Colletotrichum lupini.</title>
        <authorList>
            <person name="Baroncelli R."/>
            <person name="Pensec F."/>
            <person name="Da Lio D."/>
            <person name="Boufleur T."/>
            <person name="Vicente I."/>
            <person name="Sarrocco S."/>
            <person name="Picot A."/>
            <person name="Baraldi E."/>
            <person name="Sukno S."/>
            <person name="Thon M."/>
            <person name="Le Floch G."/>
        </authorList>
    </citation>
    <scope>NUCLEOTIDE SEQUENCE</scope>
    <source>
        <strain evidence="2">IMI 504893</strain>
    </source>
</reference>
<protein>
    <submittedName>
        <fullName evidence="2">Uncharacterized protein</fullName>
    </submittedName>
</protein>